<dbReference type="PROSITE" id="PS51257">
    <property type="entry name" value="PROKAR_LIPOPROTEIN"/>
    <property type="match status" value="1"/>
</dbReference>
<evidence type="ECO:0000259" key="1">
    <source>
        <dbReference type="Pfam" id="PF00174"/>
    </source>
</evidence>
<evidence type="ECO:0000313" key="2">
    <source>
        <dbReference type="EMBL" id="PJF31490.1"/>
    </source>
</evidence>
<dbReference type="EMBL" id="PGTK01000003">
    <property type="protein sequence ID" value="PJF31490.1"/>
    <property type="molecule type" value="Genomic_DNA"/>
</dbReference>
<dbReference type="InterPro" id="IPR000572">
    <property type="entry name" value="OxRdtase_Mopterin-bd_dom"/>
</dbReference>
<dbReference type="Gene3D" id="2.60.40.650">
    <property type="match status" value="1"/>
</dbReference>
<dbReference type="SUPFAM" id="SSF81296">
    <property type="entry name" value="E set domains"/>
    <property type="match status" value="1"/>
</dbReference>
<dbReference type="PANTHER" id="PTHR19372">
    <property type="entry name" value="SULFITE REDUCTASE"/>
    <property type="match status" value="1"/>
</dbReference>
<comment type="caution">
    <text evidence="2">The sequence shown here is derived from an EMBL/GenBank/DDBJ whole genome shotgun (WGS) entry which is preliminary data.</text>
</comment>
<dbReference type="InterPro" id="IPR014756">
    <property type="entry name" value="Ig_E-set"/>
</dbReference>
<dbReference type="InterPro" id="IPR036374">
    <property type="entry name" value="OxRdtase_Mopterin-bd_sf"/>
</dbReference>
<evidence type="ECO:0000313" key="3">
    <source>
        <dbReference type="Proteomes" id="UP000228921"/>
    </source>
</evidence>
<dbReference type="SUPFAM" id="SSF56524">
    <property type="entry name" value="Oxidoreductase molybdopterin-binding domain"/>
    <property type="match status" value="1"/>
</dbReference>
<dbReference type="AlphaFoldDB" id="A0A2M8P1R0"/>
<dbReference type="GO" id="GO:0020037">
    <property type="term" value="F:heme binding"/>
    <property type="evidence" value="ECO:0007669"/>
    <property type="project" value="TreeGrafter"/>
</dbReference>
<gene>
    <name evidence="2" type="ORF">CUN51_03945</name>
</gene>
<dbReference type="Pfam" id="PF00174">
    <property type="entry name" value="Oxidored_molyb"/>
    <property type="match status" value="1"/>
</dbReference>
<dbReference type="Proteomes" id="UP000228921">
    <property type="component" value="Unassembled WGS sequence"/>
</dbReference>
<organism evidence="2 3">
    <name type="scientific">Candidatus Thermofonsia Clade 1 bacterium</name>
    <dbReference type="NCBI Taxonomy" id="2364210"/>
    <lineage>
        <taxon>Bacteria</taxon>
        <taxon>Bacillati</taxon>
        <taxon>Chloroflexota</taxon>
        <taxon>Candidatus Thermofontia</taxon>
        <taxon>Candidatus Thermofonsia Clade 1</taxon>
    </lineage>
</organism>
<reference evidence="2 3" key="1">
    <citation type="submission" date="2017-11" db="EMBL/GenBank/DDBJ databases">
        <title>Evolution of Phototrophy in the Chloroflexi Phylum Driven by Horizontal Gene Transfer.</title>
        <authorList>
            <person name="Ward L.M."/>
            <person name="Hemp J."/>
            <person name="Shih P.M."/>
            <person name="Mcglynn S.E."/>
            <person name="Fischer W."/>
        </authorList>
    </citation>
    <scope>NUCLEOTIDE SEQUENCE [LARGE SCALE GENOMIC DNA]</scope>
    <source>
        <strain evidence="2">CP2_2F</strain>
    </source>
</reference>
<dbReference type="PANTHER" id="PTHR19372:SF7">
    <property type="entry name" value="SULFITE OXIDASE, MITOCHONDRIAL"/>
    <property type="match status" value="1"/>
</dbReference>
<dbReference type="Gene3D" id="3.90.420.10">
    <property type="entry name" value="Oxidoreductase, molybdopterin-binding domain"/>
    <property type="match status" value="1"/>
</dbReference>
<name>A0A2M8P1R0_9CHLR</name>
<dbReference type="GO" id="GO:0043546">
    <property type="term" value="F:molybdopterin cofactor binding"/>
    <property type="evidence" value="ECO:0007669"/>
    <property type="project" value="TreeGrafter"/>
</dbReference>
<dbReference type="GO" id="GO:0008482">
    <property type="term" value="F:sulfite oxidase activity"/>
    <property type="evidence" value="ECO:0007669"/>
    <property type="project" value="TreeGrafter"/>
</dbReference>
<sequence length="359" mass="39537">MSWSRRRFLIAALLAAACRPERPVPTAYQRDMAILPTETPQASVPMRATVPPLLQHVPITPLRRLYEKSFRGTPTLSDPENWRLHIDGLVAEPLQISLAELRALPQHSAIRTLQCISNPVGGGLIGTLDWQGVPLAPFLARANILPSARYALFEAADGYTTSVALSWLIQPDVMLITGANGEALPPRHGFPLRILIPGLYGQKQPKWLTRITLAAEDRLGYWENPSRGWSNLATVKTNSAFRQPATNLLTFAAPIALEGYAFAGDRAIVRVEVSAERADLTQQPAEWHTATLITPPSPLAWTWWRYLWTPPEAGLYRLAIRATDSSGFTQALLPNSLIGAAFPDGTDAIHAISLRLRTD</sequence>
<accession>A0A2M8P1R0</accession>
<dbReference type="GO" id="GO:0006790">
    <property type="term" value="P:sulfur compound metabolic process"/>
    <property type="evidence" value="ECO:0007669"/>
    <property type="project" value="TreeGrafter"/>
</dbReference>
<protein>
    <recommendedName>
        <fullName evidence="1">Oxidoreductase molybdopterin-binding domain-containing protein</fullName>
    </recommendedName>
</protein>
<proteinExistence type="predicted"/>
<feature type="domain" description="Oxidoreductase molybdopterin-binding" evidence="1">
    <location>
        <begin position="74"/>
        <end position="222"/>
    </location>
</feature>